<gene>
    <name evidence="1" type="ORF">COEREDRAFT_92997</name>
</gene>
<sequence length="157" mass="17783">MTEQQYSESKSRKVMTAIKKMFTGWRNHKLPVHEEMSEKDRMELALAIAEQYILVAEEFPIPDNYYDGQTLASSPGSYRKFLDSSEPSTDIALKRKRKESIRDSFIFVTRNILRPRTASAASNSTICDLHYSSTCSGGCDCAAYNTFVASRENPLCC</sequence>
<organism evidence="1 2">
    <name type="scientific">Coemansia reversa (strain ATCC 12441 / NRRL 1564)</name>
    <dbReference type="NCBI Taxonomy" id="763665"/>
    <lineage>
        <taxon>Eukaryota</taxon>
        <taxon>Fungi</taxon>
        <taxon>Fungi incertae sedis</taxon>
        <taxon>Zoopagomycota</taxon>
        <taxon>Kickxellomycotina</taxon>
        <taxon>Kickxellomycetes</taxon>
        <taxon>Kickxellales</taxon>
        <taxon>Kickxellaceae</taxon>
        <taxon>Coemansia</taxon>
    </lineage>
</organism>
<evidence type="ECO:0000313" key="2">
    <source>
        <dbReference type="Proteomes" id="UP000242474"/>
    </source>
</evidence>
<name>A0A2G5B9T3_COERN</name>
<dbReference type="AlphaFoldDB" id="A0A2G5B9T3"/>
<dbReference type="OrthoDB" id="5599065at2759"/>
<protein>
    <submittedName>
        <fullName evidence="1">Uncharacterized protein</fullName>
    </submittedName>
</protein>
<evidence type="ECO:0000313" key="1">
    <source>
        <dbReference type="EMBL" id="PIA15775.1"/>
    </source>
</evidence>
<accession>A0A2G5B9T3</accession>
<dbReference type="EMBL" id="KZ303504">
    <property type="protein sequence ID" value="PIA15775.1"/>
    <property type="molecule type" value="Genomic_DNA"/>
</dbReference>
<proteinExistence type="predicted"/>
<reference evidence="1 2" key="1">
    <citation type="journal article" date="2015" name="Genome Biol. Evol.">
        <title>Phylogenomic analyses indicate that early fungi evolved digesting cell walls of algal ancestors of land plants.</title>
        <authorList>
            <person name="Chang Y."/>
            <person name="Wang S."/>
            <person name="Sekimoto S."/>
            <person name="Aerts A.L."/>
            <person name="Choi C."/>
            <person name="Clum A."/>
            <person name="LaButti K.M."/>
            <person name="Lindquist E.A."/>
            <person name="Yee Ngan C."/>
            <person name="Ohm R.A."/>
            <person name="Salamov A.A."/>
            <person name="Grigoriev I.V."/>
            <person name="Spatafora J.W."/>
            <person name="Berbee M.L."/>
        </authorList>
    </citation>
    <scope>NUCLEOTIDE SEQUENCE [LARGE SCALE GENOMIC DNA]</scope>
    <source>
        <strain evidence="1 2">NRRL 1564</strain>
    </source>
</reference>
<dbReference type="Proteomes" id="UP000242474">
    <property type="component" value="Unassembled WGS sequence"/>
</dbReference>
<keyword evidence="2" id="KW-1185">Reference proteome</keyword>